<dbReference type="SUPFAM" id="SSF109604">
    <property type="entry name" value="HD-domain/PDEase-like"/>
    <property type="match status" value="1"/>
</dbReference>
<gene>
    <name evidence="2" type="ORF">A1QC_09095</name>
</gene>
<dbReference type="Proteomes" id="UP000094070">
    <property type="component" value="Unassembled WGS sequence"/>
</dbReference>
<organism evidence="2 3">
    <name type="scientific">Vibrio rumoiensis 1S-45</name>
    <dbReference type="NCBI Taxonomy" id="1188252"/>
    <lineage>
        <taxon>Bacteria</taxon>
        <taxon>Pseudomonadati</taxon>
        <taxon>Pseudomonadota</taxon>
        <taxon>Gammaproteobacteria</taxon>
        <taxon>Vibrionales</taxon>
        <taxon>Vibrionaceae</taxon>
        <taxon>Vibrio</taxon>
    </lineage>
</organism>
<proteinExistence type="predicted"/>
<dbReference type="InterPro" id="IPR003607">
    <property type="entry name" value="HD/PDEase_dom"/>
</dbReference>
<sequence length="111" mass="12762">MKQSINQSLDMLSYKKHAENTARYSSVLMLHLSKENPEITLNYQKSTILAAKWHDVGKSQIPASIVFNARRLSQNEFNLMKTHPLRGVECFKNTDTQYDTATQKIIIYATL</sequence>
<dbReference type="GO" id="GO:0008081">
    <property type="term" value="F:phosphoric diester hydrolase activity"/>
    <property type="evidence" value="ECO:0007669"/>
    <property type="project" value="UniProtKB-ARBA"/>
</dbReference>
<feature type="domain" description="HD-GYP" evidence="1">
    <location>
        <begin position="1"/>
        <end position="111"/>
    </location>
</feature>
<keyword evidence="3" id="KW-1185">Reference proteome</keyword>
<dbReference type="EMBL" id="AJYK02000063">
    <property type="protein sequence ID" value="OEF25354.1"/>
    <property type="molecule type" value="Genomic_DNA"/>
</dbReference>
<dbReference type="PROSITE" id="PS51832">
    <property type="entry name" value="HD_GYP"/>
    <property type="match status" value="1"/>
</dbReference>
<evidence type="ECO:0000259" key="1">
    <source>
        <dbReference type="PROSITE" id="PS51832"/>
    </source>
</evidence>
<dbReference type="eggNOG" id="COG3437">
    <property type="taxonomic scope" value="Bacteria"/>
</dbReference>
<protein>
    <recommendedName>
        <fullName evidence="1">HD-GYP domain-containing protein</fullName>
    </recommendedName>
</protein>
<dbReference type="OrthoDB" id="6210373at2"/>
<comment type="caution">
    <text evidence="2">The sequence shown here is derived from an EMBL/GenBank/DDBJ whole genome shotgun (WGS) entry which is preliminary data.</text>
</comment>
<dbReference type="STRING" id="1188252.A1QC_09095"/>
<dbReference type="Gene3D" id="1.10.3210.10">
    <property type="entry name" value="Hypothetical protein af1432"/>
    <property type="match status" value="1"/>
</dbReference>
<dbReference type="InterPro" id="IPR037522">
    <property type="entry name" value="HD_GYP_dom"/>
</dbReference>
<dbReference type="CDD" id="cd00077">
    <property type="entry name" value="HDc"/>
    <property type="match status" value="1"/>
</dbReference>
<accession>A0A1E5E2J3</accession>
<evidence type="ECO:0000313" key="3">
    <source>
        <dbReference type="Proteomes" id="UP000094070"/>
    </source>
</evidence>
<reference evidence="2 3" key="1">
    <citation type="journal article" date="2012" name="Science">
        <title>Ecological populations of bacteria act as socially cohesive units of antibiotic production and resistance.</title>
        <authorList>
            <person name="Cordero O.X."/>
            <person name="Wildschutte H."/>
            <person name="Kirkup B."/>
            <person name="Proehl S."/>
            <person name="Ngo L."/>
            <person name="Hussain F."/>
            <person name="Le Roux F."/>
            <person name="Mincer T."/>
            <person name="Polz M.F."/>
        </authorList>
    </citation>
    <scope>NUCLEOTIDE SEQUENCE [LARGE SCALE GENOMIC DNA]</scope>
    <source>
        <strain evidence="2 3">1S-45</strain>
    </source>
</reference>
<evidence type="ECO:0000313" key="2">
    <source>
        <dbReference type="EMBL" id="OEF25354.1"/>
    </source>
</evidence>
<dbReference type="AlphaFoldDB" id="A0A1E5E2J3"/>
<dbReference type="RefSeq" id="WP_017024038.1">
    <property type="nucleotide sequence ID" value="NZ_AJYK02000063.1"/>
</dbReference>
<name>A0A1E5E2J3_9VIBR</name>